<protein>
    <submittedName>
        <fullName evidence="5">Short-chain dehydrogenase/reductase</fullName>
    </submittedName>
</protein>
<accession>A0A7I9ZL34</accession>
<evidence type="ECO:0000256" key="1">
    <source>
        <dbReference type="ARBA" id="ARBA00006484"/>
    </source>
</evidence>
<reference evidence="5 6" key="1">
    <citation type="journal article" date="2019" name="Emerg. Microbes Infect.">
        <title>Comprehensive subspecies identification of 175 nontuberculous mycobacteria species based on 7547 genomic profiles.</title>
        <authorList>
            <person name="Matsumoto Y."/>
            <person name="Kinjo T."/>
            <person name="Motooka D."/>
            <person name="Nabeya D."/>
            <person name="Jung N."/>
            <person name="Uechi K."/>
            <person name="Horii T."/>
            <person name="Iida T."/>
            <person name="Fujita J."/>
            <person name="Nakamura S."/>
        </authorList>
    </citation>
    <scope>NUCLEOTIDE SEQUENCE [LARGE SCALE GENOMIC DNA]</scope>
    <source>
        <strain evidence="5 6">JCM 30996</strain>
    </source>
</reference>
<dbReference type="AlphaFoldDB" id="A0A7I9ZL34"/>
<dbReference type="RefSeq" id="WP_163888301.1">
    <property type="nucleotide sequence ID" value="NZ_BLLB01000002.1"/>
</dbReference>
<dbReference type="GO" id="GO:0016491">
    <property type="term" value="F:oxidoreductase activity"/>
    <property type="evidence" value="ECO:0007669"/>
    <property type="project" value="UniProtKB-KW"/>
</dbReference>
<gene>
    <name evidence="5" type="ORF">MHIP_20020</name>
</gene>
<dbReference type="InterPro" id="IPR002347">
    <property type="entry name" value="SDR_fam"/>
</dbReference>
<keyword evidence="2" id="KW-0560">Oxidoreductase</keyword>
<evidence type="ECO:0000259" key="4">
    <source>
        <dbReference type="SMART" id="SM00822"/>
    </source>
</evidence>
<organism evidence="5 6">
    <name type="scientific">Mycolicibacterium hippocampi</name>
    <dbReference type="NCBI Taxonomy" id="659824"/>
    <lineage>
        <taxon>Bacteria</taxon>
        <taxon>Bacillati</taxon>
        <taxon>Actinomycetota</taxon>
        <taxon>Actinomycetes</taxon>
        <taxon>Mycobacteriales</taxon>
        <taxon>Mycobacteriaceae</taxon>
        <taxon>Mycolicibacterium</taxon>
    </lineage>
</organism>
<comment type="similarity">
    <text evidence="1 3">Belongs to the short-chain dehydrogenases/reductases (SDR) family.</text>
</comment>
<dbReference type="PROSITE" id="PS00061">
    <property type="entry name" value="ADH_SHORT"/>
    <property type="match status" value="1"/>
</dbReference>
<dbReference type="CDD" id="cd05374">
    <property type="entry name" value="17beta-HSD-like_SDR_c"/>
    <property type="match status" value="1"/>
</dbReference>
<keyword evidence="6" id="KW-1185">Reference proteome</keyword>
<evidence type="ECO:0000313" key="6">
    <source>
        <dbReference type="Proteomes" id="UP000465304"/>
    </source>
</evidence>
<evidence type="ECO:0000256" key="2">
    <source>
        <dbReference type="ARBA" id="ARBA00023002"/>
    </source>
</evidence>
<dbReference type="PANTHER" id="PTHR43976:SF16">
    <property type="entry name" value="SHORT-CHAIN DEHYDROGENASE_REDUCTASE FAMILY PROTEIN"/>
    <property type="match status" value="1"/>
</dbReference>
<dbReference type="SUPFAM" id="SSF51735">
    <property type="entry name" value="NAD(P)-binding Rossmann-fold domains"/>
    <property type="match status" value="1"/>
</dbReference>
<dbReference type="InterPro" id="IPR051911">
    <property type="entry name" value="SDR_oxidoreductase"/>
</dbReference>
<comment type="caution">
    <text evidence="5">The sequence shown here is derived from an EMBL/GenBank/DDBJ whole genome shotgun (WGS) entry which is preliminary data.</text>
</comment>
<evidence type="ECO:0000313" key="5">
    <source>
        <dbReference type="EMBL" id="GFH01519.1"/>
    </source>
</evidence>
<proteinExistence type="inferred from homology"/>
<dbReference type="PRINTS" id="PR00080">
    <property type="entry name" value="SDRFAMILY"/>
</dbReference>
<dbReference type="PRINTS" id="PR00081">
    <property type="entry name" value="GDHRDH"/>
</dbReference>
<dbReference type="Pfam" id="PF00106">
    <property type="entry name" value="adh_short"/>
    <property type="match status" value="1"/>
</dbReference>
<name>A0A7I9ZL34_9MYCO</name>
<feature type="domain" description="Ketoreductase" evidence="4">
    <location>
        <begin position="2"/>
        <end position="201"/>
    </location>
</feature>
<dbReference type="Proteomes" id="UP000465304">
    <property type="component" value="Unassembled WGS sequence"/>
</dbReference>
<dbReference type="Gene3D" id="3.40.50.720">
    <property type="entry name" value="NAD(P)-binding Rossmann-like Domain"/>
    <property type="match status" value="1"/>
</dbReference>
<sequence length="277" mass="28818">MSTWLITGASRGLGAAVARHALSRGDSVVGTARDAAAVTVALGDTPHVLPVELDVTDLAAAHAAVDAAVAAFGRIDVVVNNAGRGLLGTLEEMSDAQIRAQFELNVFGVVNVIRAVLPVLRAQRSGTIVNVSSAVGISGFAASSMYGASKFAVEGLTEGLRVDLSPLGIRVFAIEPGMFRTDFLAPSAVWFAERAGTISDYDGTPAHQQLSGISDMDGAQDGDPDKLAALLYDVVASDHPPVRLPIGPDAVGLFDQRVARDSAELTPWRARAEVTSF</sequence>
<dbReference type="InterPro" id="IPR036291">
    <property type="entry name" value="NAD(P)-bd_dom_sf"/>
</dbReference>
<dbReference type="SMART" id="SM00822">
    <property type="entry name" value="PKS_KR"/>
    <property type="match status" value="1"/>
</dbReference>
<dbReference type="EMBL" id="BLLB01000002">
    <property type="protein sequence ID" value="GFH01519.1"/>
    <property type="molecule type" value="Genomic_DNA"/>
</dbReference>
<evidence type="ECO:0000256" key="3">
    <source>
        <dbReference type="RuleBase" id="RU000363"/>
    </source>
</evidence>
<dbReference type="PANTHER" id="PTHR43976">
    <property type="entry name" value="SHORT CHAIN DEHYDROGENASE"/>
    <property type="match status" value="1"/>
</dbReference>
<dbReference type="InterPro" id="IPR057326">
    <property type="entry name" value="KR_dom"/>
</dbReference>
<dbReference type="InterPro" id="IPR020904">
    <property type="entry name" value="Sc_DH/Rdtase_CS"/>
</dbReference>